<evidence type="ECO:0000313" key="1">
    <source>
        <dbReference type="EMBL" id="RGD86575.1"/>
    </source>
</evidence>
<protein>
    <submittedName>
        <fullName evidence="1">Phage portal protein</fullName>
    </submittedName>
</protein>
<organism evidence="1 2">
    <name type="scientific">Thomasclavelia ramosa</name>
    <dbReference type="NCBI Taxonomy" id="1547"/>
    <lineage>
        <taxon>Bacteria</taxon>
        <taxon>Bacillati</taxon>
        <taxon>Bacillota</taxon>
        <taxon>Erysipelotrichia</taxon>
        <taxon>Erysipelotrichales</taxon>
        <taxon>Coprobacillaceae</taxon>
        <taxon>Thomasclavelia</taxon>
    </lineage>
</organism>
<dbReference type="Proteomes" id="UP000261032">
    <property type="component" value="Unassembled WGS sequence"/>
</dbReference>
<dbReference type="Pfam" id="PF05133">
    <property type="entry name" value="SPP1_portal"/>
    <property type="match status" value="1"/>
</dbReference>
<dbReference type="InterPro" id="IPR021145">
    <property type="entry name" value="Portal_protein_SPP1_Gp6-like"/>
</dbReference>
<gene>
    <name evidence="1" type="ORF">DXB93_05275</name>
</gene>
<accession>A0A3E3EF92</accession>
<comment type="caution">
    <text evidence="1">The sequence shown here is derived from an EMBL/GenBank/DDBJ whole genome shotgun (WGS) entry which is preliminary data.</text>
</comment>
<evidence type="ECO:0000313" key="2">
    <source>
        <dbReference type="Proteomes" id="UP000261032"/>
    </source>
</evidence>
<dbReference type="RefSeq" id="WP_117580878.1">
    <property type="nucleotide sequence ID" value="NZ_QUSL01000005.1"/>
</dbReference>
<name>A0A3E3EF92_9FIRM</name>
<proteinExistence type="predicted"/>
<dbReference type="EMBL" id="QUSL01000005">
    <property type="protein sequence ID" value="RGD86575.1"/>
    <property type="molecule type" value="Genomic_DNA"/>
</dbReference>
<dbReference type="AlphaFoldDB" id="A0A3E3EF92"/>
<sequence length="453" mass="51940">MNAIITFLQKKGYQTVETDFYSKIDDWKDWYECKIDEFHKSSFYNGVCEVENNILQLGMAKTVCEDWANLLLNEKVDFKIDDENCDITVKEILKSNNFRKKANQLIETSFAFGTGAFVEFIKDGKPAIDYITADKIYPLSWQNGIITECAFGSVGVVDKERIYYLQIHTKPNGAYVVENYRFKIKGDEIILVDIKDMVGKWETHSTNPMFQIITPNIVNNYDINSPMGISVYGNAIDVLKEIDMAFDSLNNDFITGRRMVFLKNQLFGFDDKGNKKDVISRKENIIRWIGDKEDNGELVKDYSPALRADDHIKAIQFQLNLLSEKCGMGTNRYEFTLGGVKTATEVISEDSDLYANLKKHELSLETPLIDLVKAILFLNKCTDCNVSVNFDDSIIEDTDSIKKQALIEYNAGLIDKVEYFVLTKKMTVVQAKKYVDEIQKRLPKPQEEPPIEE</sequence>
<reference evidence="1 2" key="1">
    <citation type="submission" date="2018-08" db="EMBL/GenBank/DDBJ databases">
        <title>A genome reference for cultivated species of the human gut microbiota.</title>
        <authorList>
            <person name="Zou Y."/>
            <person name="Xue W."/>
            <person name="Luo G."/>
        </authorList>
    </citation>
    <scope>NUCLEOTIDE SEQUENCE [LARGE SCALE GENOMIC DNA]</scope>
    <source>
        <strain evidence="1 2">OM06-4</strain>
    </source>
</reference>